<comment type="caution">
    <text evidence="1">The sequence shown here is derived from an EMBL/GenBank/DDBJ whole genome shotgun (WGS) entry which is preliminary data.</text>
</comment>
<proteinExistence type="predicted"/>
<gene>
    <name evidence="1" type="ORF">COU35_01190</name>
</gene>
<protein>
    <submittedName>
        <fullName evidence="1">GxxExxY protein</fullName>
    </submittedName>
</protein>
<accession>A0A2H0TR98</accession>
<evidence type="ECO:0000313" key="2">
    <source>
        <dbReference type="Proteomes" id="UP000230154"/>
    </source>
</evidence>
<reference evidence="2" key="1">
    <citation type="submission" date="2017-09" db="EMBL/GenBank/DDBJ databases">
        <title>Depth-based differentiation of microbial function through sediment-hosted aquifers and enrichment of novel symbionts in the deep terrestrial subsurface.</title>
        <authorList>
            <person name="Probst A.J."/>
            <person name="Ladd B."/>
            <person name="Jarett J.K."/>
            <person name="Geller-Mcgrath D.E."/>
            <person name="Sieber C.M.K."/>
            <person name="Emerson J.B."/>
            <person name="Anantharaman K."/>
            <person name="Thomas B.C."/>
            <person name="Malmstrom R."/>
            <person name="Stieglmeier M."/>
            <person name="Klingl A."/>
            <person name="Woyke T."/>
            <person name="Ryan C.M."/>
            <person name="Banfield J.F."/>
        </authorList>
    </citation>
    <scope>NUCLEOTIDE SEQUENCE [LARGE SCALE GENOMIC DNA]</scope>
</reference>
<dbReference type="AlphaFoldDB" id="A0A2H0TR98"/>
<dbReference type="EMBL" id="PFCB01000010">
    <property type="protein sequence ID" value="PIR74668.1"/>
    <property type="molecule type" value="Genomic_DNA"/>
</dbReference>
<name>A0A2H0TR98_9BACT</name>
<dbReference type="Pfam" id="PF13366">
    <property type="entry name" value="PDDEXK_3"/>
    <property type="match status" value="1"/>
</dbReference>
<dbReference type="Proteomes" id="UP000230154">
    <property type="component" value="Unassembled WGS sequence"/>
</dbReference>
<dbReference type="NCBIfam" id="TIGR04256">
    <property type="entry name" value="GxxExxY"/>
    <property type="match status" value="1"/>
</dbReference>
<evidence type="ECO:0000313" key="1">
    <source>
        <dbReference type="EMBL" id="PIR74668.1"/>
    </source>
</evidence>
<organism evidence="1 2">
    <name type="scientific">Candidatus Magasanikbacteria bacterium CG10_big_fil_rev_8_21_14_0_10_47_10</name>
    <dbReference type="NCBI Taxonomy" id="1974652"/>
    <lineage>
        <taxon>Bacteria</taxon>
        <taxon>Candidatus Magasanikiibacteriota</taxon>
    </lineage>
</organism>
<sequence>MYTEGDITRNIIGQAMRVHREVGPGFKETVYHRALTHALTEIGLYIDVEKRYDVSFAGSRVGTFIPDIVVEKKIIVELKSVSDMKKLFYAQIISYLRAAGMEVGLLINFGNQSLEFKRFANYKDYSKSISGIQIIQGNL</sequence>
<dbReference type="InterPro" id="IPR026350">
    <property type="entry name" value="GxxExxY"/>
</dbReference>